<dbReference type="EMBL" id="CP002874">
    <property type="protein sequence ID" value="AEM21782.1"/>
    <property type="molecule type" value="Genomic_DNA"/>
</dbReference>
<evidence type="ECO:0000256" key="1">
    <source>
        <dbReference type="SAM" id="MobiDB-lite"/>
    </source>
</evidence>
<dbReference type="Proteomes" id="UP000008522">
    <property type="component" value="Chromosome"/>
</dbReference>
<evidence type="ECO:0000313" key="3">
    <source>
        <dbReference type="EMBL" id="AEM21782.1"/>
    </source>
</evidence>
<reference evidence="3 4" key="1">
    <citation type="journal article" date="2011" name="BMC Genomics">
        <title>Complete genome sequence of Brachyspira intermedia reveals unique genomic features in Brachyspira species and phage-mediated horizontal gene transfer.</title>
        <authorList>
            <person name="Hafstrom T."/>
            <person name="Jansson D.S."/>
            <person name="Segerman B."/>
        </authorList>
    </citation>
    <scope>NUCLEOTIDE SEQUENCE [LARGE SCALE GENOMIC DNA]</scope>
    <source>
        <strain evidence="4">ATCC 51140 / PWS/A</strain>
    </source>
</reference>
<name>G0EN23_BRAIP</name>
<organism evidence="3 4">
    <name type="scientific">Brachyspira intermedia (strain ATCC 51140 / PWS/A)</name>
    <name type="common">Serpulina intermedia</name>
    <dbReference type="NCBI Taxonomy" id="1045858"/>
    <lineage>
        <taxon>Bacteria</taxon>
        <taxon>Pseudomonadati</taxon>
        <taxon>Spirochaetota</taxon>
        <taxon>Spirochaetia</taxon>
        <taxon>Brachyspirales</taxon>
        <taxon>Brachyspiraceae</taxon>
        <taxon>Brachyspira</taxon>
    </lineage>
</organism>
<keyword evidence="2" id="KW-1133">Transmembrane helix</keyword>
<feature type="compositionally biased region" description="Pro residues" evidence="1">
    <location>
        <begin position="73"/>
        <end position="83"/>
    </location>
</feature>
<proteinExistence type="predicted"/>
<keyword evidence="2" id="KW-0812">Transmembrane</keyword>
<gene>
    <name evidence="3" type="ordered locus">Bint_1161</name>
</gene>
<keyword evidence="4" id="KW-1185">Reference proteome</keyword>
<evidence type="ECO:0000313" key="4">
    <source>
        <dbReference type="Proteomes" id="UP000008522"/>
    </source>
</evidence>
<accession>G0EN23</accession>
<dbReference type="PATRIC" id="fig|1045858.4.peg.1161"/>
<dbReference type="HOGENOM" id="CLU_033142_1_0_12"/>
<dbReference type="AlphaFoldDB" id="G0EN23"/>
<feature type="transmembrane region" description="Helical" evidence="2">
    <location>
        <begin position="28"/>
        <end position="44"/>
    </location>
</feature>
<feature type="region of interest" description="Disordered" evidence="1">
    <location>
        <begin position="67"/>
        <end position="90"/>
    </location>
</feature>
<dbReference type="KEGG" id="bip:Bint_1161"/>
<sequence length="627" mass="73613">MIAIIKNCIIILEGYIMKKNFINKNKKFYFLLLLLIFIIVLIMSCKKVNLLGPNNIPPPTKFPIIDDEKPEIPDYPDPTPVPDPPDEGDIEEKPIEVKPEVVQNGTVFGGYGRRFKFKNDWYVLATNEYEYNPETKILRQLNKGAVLRIEKDGKTITKIHSINSGDLEQTEYWTNLNSKKLVITDTEVNIPIKAESQGWATNWEYKIPDDVPNNISDHYDVITSNKTKMDYEKFAYIEKLIIYYSNRSSSDLLNWNKVSSSNVFDFPKVDFNNPNFQGRCGNATRNHIIYFKGKIFVFRTVFNVYDKLLTFYRDPSEGDFILCTDEYYTIEWGKDMSDAKNWVTNHIRNGLYSDHYNIWYDKNKLYVYIRSGGKFSYSDRWQLWIPYPYSYKSGLYTTEDGINWKEEPYDIIDKYKPTPADISLGYDKFSDDIINATNQMLGYEMQDGTPFEPSYTELNGKYYRTFNSTYPMPPIKKIMETVDRFETNFTVTEEHVKKSGYYQLQVSSVPPDKAQESDWVNVVPNNELASSIGWESGGADLFTFNNKIVRLVDYDRQFKLNTQYETALNLSEKYYNLLLNSPMSEFKKYDYYFLYYKVMADMLKIIKDKGNDYFRPDEAVTHYTFEL</sequence>
<evidence type="ECO:0000256" key="2">
    <source>
        <dbReference type="SAM" id="Phobius"/>
    </source>
</evidence>
<protein>
    <submittedName>
        <fullName evidence="3">Uncharacterized protein</fullName>
    </submittedName>
</protein>
<keyword evidence="2" id="KW-0472">Membrane</keyword>